<comment type="similarity">
    <text evidence="1">Belongs to the metallo-beta-lactamase superfamily.</text>
</comment>
<evidence type="ECO:0000259" key="6">
    <source>
        <dbReference type="SMART" id="SM00849"/>
    </source>
</evidence>
<dbReference type="Proteomes" id="UP000253501">
    <property type="component" value="Unassembled WGS sequence"/>
</dbReference>
<dbReference type="RefSeq" id="WP_114131469.1">
    <property type="nucleotide sequence ID" value="NZ_CP068436.1"/>
</dbReference>
<gene>
    <name evidence="7" type="ORF">DDK22_07850</name>
</gene>
<protein>
    <submittedName>
        <fullName evidence="7">MBL fold metallo-hydrolase</fullName>
    </submittedName>
</protein>
<accession>A0A367PNC6</accession>
<reference evidence="7 8" key="1">
    <citation type="submission" date="2018-04" db="EMBL/GenBank/DDBJ databases">
        <title>Cupriavidus necator CR12 genome sequencing and assembly.</title>
        <authorList>
            <person name="Ben Fekih I."/>
            <person name="Mazhar H.S."/>
            <person name="Bello S.K."/>
            <person name="Rensing C."/>
        </authorList>
    </citation>
    <scope>NUCLEOTIDE SEQUENCE [LARGE SCALE GENOMIC DNA]</scope>
    <source>
        <strain evidence="7 8">CR12</strain>
    </source>
</reference>
<evidence type="ECO:0000256" key="5">
    <source>
        <dbReference type="SAM" id="SignalP"/>
    </source>
</evidence>
<sequence>MVPLRSLRGLILCCAVAFVPGVHAEARVVGGQAPGFYRIMVGEFEVTALSDGTNPMPATRLLNGDPGKVATLLRENFLGERVETSHNSYLINTGKKLVLIDAGAGALLGPQTGDLLHNLRAAGYRPEQVDEVYVTHLHPDHVGGLVTDGKRTFSNAIVRLDKREMEFWLSEAKMHAAPEATKRFFEGAMVSLRPYVAAQKMKPFNGSVPLIPGITSQSLYGHTPGHTGFSIESNGEKLLLWGDVIHVAAVQFEDPAVTIAYDVDAGSARGERRRMLADAAQQGYLIGGAHVPFPGIGHVRTDGDGRFTFLPVIYMSLKLPR</sequence>
<dbReference type="Gene3D" id="3.60.15.10">
    <property type="entry name" value="Ribonuclease Z/Hydroxyacylglutathione hydrolase-like"/>
    <property type="match status" value="1"/>
</dbReference>
<evidence type="ECO:0000256" key="2">
    <source>
        <dbReference type="ARBA" id="ARBA00022723"/>
    </source>
</evidence>
<dbReference type="AlphaFoldDB" id="A0A367PNC6"/>
<keyword evidence="4" id="KW-0862">Zinc</keyword>
<comment type="caution">
    <text evidence="7">The sequence shown here is derived from an EMBL/GenBank/DDBJ whole genome shotgun (WGS) entry which is preliminary data.</text>
</comment>
<dbReference type="InterPro" id="IPR001279">
    <property type="entry name" value="Metallo-B-lactamas"/>
</dbReference>
<dbReference type="GO" id="GO:0016787">
    <property type="term" value="F:hydrolase activity"/>
    <property type="evidence" value="ECO:0007669"/>
    <property type="project" value="UniProtKB-KW"/>
</dbReference>
<feature type="domain" description="Metallo-beta-lactamase" evidence="6">
    <location>
        <begin position="85"/>
        <end position="290"/>
    </location>
</feature>
<dbReference type="InterPro" id="IPR051013">
    <property type="entry name" value="MBL_superfamily_lactonases"/>
</dbReference>
<feature type="chain" id="PRO_5016883388" evidence="5">
    <location>
        <begin position="25"/>
        <end position="321"/>
    </location>
</feature>
<organism evidence="7 8">
    <name type="scientific">Cupriavidus necator</name>
    <name type="common">Alcaligenes eutrophus</name>
    <name type="synonym">Ralstonia eutropha</name>
    <dbReference type="NCBI Taxonomy" id="106590"/>
    <lineage>
        <taxon>Bacteria</taxon>
        <taxon>Pseudomonadati</taxon>
        <taxon>Pseudomonadota</taxon>
        <taxon>Betaproteobacteria</taxon>
        <taxon>Burkholderiales</taxon>
        <taxon>Burkholderiaceae</taxon>
        <taxon>Cupriavidus</taxon>
    </lineage>
</organism>
<feature type="signal peptide" evidence="5">
    <location>
        <begin position="1"/>
        <end position="24"/>
    </location>
</feature>
<evidence type="ECO:0000256" key="1">
    <source>
        <dbReference type="ARBA" id="ARBA00007749"/>
    </source>
</evidence>
<dbReference type="PANTHER" id="PTHR42978">
    <property type="entry name" value="QUORUM-QUENCHING LACTONASE YTNP-RELATED-RELATED"/>
    <property type="match status" value="1"/>
</dbReference>
<dbReference type="SMART" id="SM00849">
    <property type="entry name" value="Lactamase_B"/>
    <property type="match status" value="1"/>
</dbReference>
<dbReference type="Pfam" id="PF00753">
    <property type="entry name" value="Lactamase_B"/>
    <property type="match status" value="1"/>
</dbReference>
<keyword evidence="5" id="KW-0732">Signal</keyword>
<evidence type="ECO:0000256" key="3">
    <source>
        <dbReference type="ARBA" id="ARBA00022801"/>
    </source>
</evidence>
<evidence type="ECO:0000256" key="4">
    <source>
        <dbReference type="ARBA" id="ARBA00022833"/>
    </source>
</evidence>
<keyword evidence="2" id="KW-0479">Metal-binding</keyword>
<evidence type="ECO:0000313" key="8">
    <source>
        <dbReference type="Proteomes" id="UP000253501"/>
    </source>
</evidence>
<proteinExistence type="inferred from homology"/>
<dbReference type="EMBL" id="QDHA01000017">
    <property type="protein sequence ID" value="RCJ09024.1"/>
    <property type="molecule type" value="Genomic_DNA"/>
</dbReference>
<dbReference type="SUPFAM" id="SSF56281">
    <property type="entry name" value="Metallo-hydrolase/oxidoreductase"/>
    <property type="match status" value="1"/>
</dbReference>
<dbReference type="PANTHER" id="PTHR42978:SF6">
    <property type="entry name" value="QUORUM-QUENCHING LACTONASE YTNP-RELATED"/>
    <property type="match status" value="1"/>
</dbReference>
<evidence type="ECO:0000313" key="7">
    <source>
        <dbReference type="EMBL" id="RCJ09024.1"/>
    </source>
</evidence>
<keyword evidence="3 7" id="KW-0378">Hydrolase</keyword>
<name>A0A367PNC6_CUPNE</name>
<dbReference type="GO" id="GO:0046872">
    <property type="term" value="F:metal ion binding"/>
    <property type="evidence" value="ECO:0007669"/>
    <property type="project" value="UniProtKB-KW"/>
</dbReference>
<dbReference type="CDD" id="cd07720">
    <property type="entry name" value="OPHC2-like_MBL-fold"/>
    <property type="match status" value="1"/>
</dbReference>
<dbReference type="InterPro" id="IPR036866">
    <property type="entry name" value="RibonucZ/Hydroxyglut_hydro"/>
</dbReference>